<evidence type="ECO:0000313" key="2">
    <source>
        <dbReference type="Proteomes" id="UP000828251"/>
    </source>
</evidence>
<proteinExistence type="predicted"/>
<evidence type="ECO:0000313" key="1">
    <source>
        <dbReference type="EMBL" id="KAH1114731.1"/>
    </source>
</evidence>
<dbReference type="Proteomes" id="UP000828251">
    <property type="component" value="Unassembled WGS sequence"/>
</dbReference>
<keyword evidence="2" id="KW-1185">Reference proteome</keyword>
<accession>A0A9D3W8H9</accession>
<protein>
    <submittedName>
        <fullName evidence="1">Uncharacterized protein</fullName>
    </submittedName>
</protein>
<reference evidence="1 2" key="1">
    <citation type="journal article" date="2021" name="Plant Biotechnol. J.">
        <title>Multi-omics assisted identification of the key and species-specific regulatory components of drought-tolerant mechanisms in Gossypium stocksii.</title>
        <authorList>
            <person name="Yu D."/>
            <person name="Ke L."/>
            <person name="Zhang D."/>
            <person name="Wu Y."/>
            <person name="Sun Y."/>
            <person name="Mei J."/>
            <person name="Sun J."/>
            <person name="Sun Y."/>
        </authorList>
    </citation>
    <scope>NUCLEOTIDE SEQUENCE [LARGE SCALE GENOMIC DNA]</scope>
    <source>
        <strain evidence="2">cv. E1</strain>
        <tissue evidence="1">Leaf</tissue>
    </source>
</reference>
<dbReference type="AlphaFoldDB" id="A0A9D3W8H9"/>
<organism evidence="1 2">
    <name type="scientific">Gossypium stocksii</name>
    <dbReference type="NCBI Taxonomy" id="47602"/>
    <lineage>
        <taxon>Eukaryota</taxon>
        <taxon>Viridiplantae</taxon>
        <taxon>Streptophyta</taxon>
        <taxon>Embryophyta</taxon>
        <taxon>Tracheophyta</taxon>
        <taxon>Spermatophyta</taxon>
        <taxon>Magnoliopsida</taxon>
        <taxon>eudicotyledons</taxon>
        <taxon>Gunneridae</taxon>
        <taxon>Pentapetalae</taxon>
        <taxon>rosids</taxon>
        <taxon>malvids</taxon>
        <taxon>Malvales</taxon>
        <taxon>Malvaceae</taxon>
        <taxon>Malvoideae</taxon>
        <taxon>Gossypium</taxon>
    </lineage>
</organism>
<comment type="caution">
    <text evidence="1">The sequence shown here is derived from an EMBL/GenBank/DDBJ whole genome shotgun (WGS) entry which is preliminary data.</text>
</comment>
<gene>
    <name evidence="1" type="ORF">J1N35_008109</name>
</gene>
<name>A0A9D3W8H9_9ROSI</name>
<sequence length="101" mass="11640">MDSESKQSPLTLGADNPELGTEALTKLVREVLEEVFEARFKADDETLQARRLECNKKRDRSPLKCYPGECRRRQEQVSGADLWSIRCVGCMYEKFQDLVKV</sequence>
<dbReference type="EMBL" id="JAIQCV010000003">
    <property type="protein sequence ID" value="KAH1114731.1"/>
    <property type="molecule type" value="Genomic_DNA"/>
</dbReference>